<keyword evidence="2" id="KW-1185">Reference proteome</keyword>
<evidence type="ECO:0000313" key="2">
    <source>
        <dbReference type="Proteomes" id="UP000235023"/>
    </source>
</evidence>
<evidence type="ECO:0000313" key="1">
    <source>
        <dbReference type="EMBL" id="PLN85989.1"/>
    </source>
</evidence>
<organism evidence="1 2">
    <name type="scientific">Aspergillus taichungensis</name>
    <dbReference type="NCBI Taxonomy" id="482145"/>
    <lineage>
        <taxon>Eukaryota</taxon>
        <taxon>Fungi</taxon>
        <taxon>Dikarya</taxon>
        <taxon>Ascomycota</taxon>
        <taxon>Pezizomycotina</taxon>
        <taxon>Eurotiomycetes</taxon>
        <taxon>Eurotiomycetidae</taxon>
        <taxon>Eurotiales</taxon>
        <taxon>Aspergillaceae</taxon>
        <taxon>Aspergillus</taxon>
        <taxon>Aspergillus subgen. Circumdati</taxon>
    </lineage>
</organism>
<dbReference type="AlphaFoldDB" id="A0A2J5I7L2"/>
<name>A0A2J5I7L2_9EURO</name>
<dbReference type="OrthoDB" id="5350472at2759"/>
<gene>
    <name evidence="1" type="ORF">BDW42DRAFT_159822</name>
</gene>
<reference evidence="2" key="1">
    <citation type="submission" date="2017-12" db="EMBL/GenBank/DDBJ databases">
        <authorList>
            <consortium name="DOE Joint Genome Institute"/>
            <person name="Mondo S.J."/>
            <person name="Kjaerbolling I."/>
            <person name="Vesth T.C."/>
            <person name="Frisvad J.C."/>
            <person name="Nybo J.L."/>
            <person name="Theobald S."/>
            <person name="Kuo A."/>
            <person name="Bowyer P."/>
            <person name="Matsuda Y."/>
            <person name="Lyhne E.K."/>
            <person name="Kogle M.E."/>
            <person name="Clum A."/>
            <person name="Lipzen A."/>
            <person name="Salamov A."/>
            <person name="Ngan C.Y."/>
            <person name="Daum C."/>
            <person name="Chiniquy J."/>
            <person name="Barry K."/>
            <person name="LaButti K."/>
            <person name="Haridas S."/>
            <person name="Simmons B.A."/>
            <person name="Magnuson J.K."/>
            <person name="Mortensen U.H."/>
            <person name="Larsen T.O."/>
            <person name="Grigoriev I.V."/>
            <person name="Baker S.E."/>
            <person name="Andersen M.R."/>
            <person name="Nordberg H.P."/>
            <person name="Cantor M.N."/>
            <person name="Hua S.X."/>
        </authorList>
    </citation>
    <scope>NUCLEOTIDE SEQUENCE [LARGE SCALE GENOMIC DNA]</scope>
    <source>
        <strain evidence="2">IBT 19404</strain>
    </source>
</reference>
<dbReference type="Proteomes" id="UP000235023">
    <property type="component" value="Unassembled WGS sequence"/>
</dbReference>
<proteinExistence type="predicted"/>
<dbReference type="EMBL" id="KZ559501">
    <property type="protein sequence ID" value="PLN85989.1"/>
    <property type="molecule type" value="Genomic_DNA"/>
</dbReference>
<sequence length="98" mass="10999">MPLTESLILLSPKSLPKTPCLTKNCSVKPLTKMPSIPVLTVPLGWTTDRADNFYADWEDTNIRDQTVAYAYGLGPEQPIIEDDDRLTQIFLSGNKLYL</sequence>
<protein>
    <submittedName>
        <fullName evidence="1">Uncharacterized protein</fullName>
    </submittedName>
</protein>
<accession>A0A2J5I7L2</accession>